<dbReference type="HOGENOM" id="CLU_002888_3_0_1"/>
<dbReference type="Proteomes" id="UP000053424">
    <property type="component" value="Unassembled WGS sequence"/>
</dbReference>
<feature type="compositionally biased region" description="Polar residues" evidence="10">
    <location>
        <begin position="1152"/>
        <end position="1168"/>
    </location>
</feature>
<dbReference type="PROSITE" id="PS00108">
    <property type="entry name" value="PROTEIN_KINASE_ST"/>
    <property type="match status" value="1"/>
</dbReference>
<dbReference type="PANTHER" id="PTHR24346">
    <property type="entry name" value="MAP/MICROTUBULE AFFINITY-REGULATING KINASE"/>
    <property type="match status" value="1"/>
</dbReference>
<evidence type="ECO:0000256" key="6">
    <source>
        <dbReference type="ARBA" id="ARBA00022840"/>
    </source>
</evidence>
<feature type="domain" description="KA1" evidence="12">
    <location>
        <begin position="1194"/>
        <end position="1244"/>
    </location>
</feature>
<dbReference type="EC" id="2.7.11.1" evidence="1"/>
<dbReference type="InterPro" id="IPR017441">
    <property type="entry name" value="Protein_kinase_ATP_BS"/>
</dbReference>
<evidence type="ECO:0000256" key="10">
    <source>
        <dbReference type="SAM" id="MobiDB-lite"/>
    </source>
</evidence>
<accession>A0A0C3CE71</accession>
<dbReference type="STRING" id="686832.A0A0C3CE71"/>
<feature type="compositionally biased region" description="Polar residues" evidence="10">
    <location>
        <begin position="613"/>
        <end position="630"/>
    </location>
</feature>
<dbReference type="PROSITE" id="PS50032">
    <property type="entry name" value="KA1"/>
    <property type="match status" value="1"/>
</dbReference>
<name>A0A0C3CE71_HEBCY</name>
<feature type="compositionally biased region" description="Low complexity" evidence="10">
    <location>
        <begin position="997"/>
        <end position="1006"/>
    </location>
</feature>
<dbReference type="PROSITE" id="PS00107">
    <property type="entry name" value="PROTEIN_KINASE_ATP"/>
    <property type="match status" value="1"/>
</dbReference>
<dbReference type="GO" id="GO:0005524">
    <property type="term" value="F:ATP binding"/>
    <property type="evidence" value="ECO:0007669"/>
    <property type="project" value="UniProtKB-UniRule"/>
</dbReference>
<dbReference type="PROSITE" id="PS50011">
    <property type="entry name" value="PROTEIN_KINASE_DOM"/>
    <property type="match status" value="1"/>
</dbReference>
<evidence type="ECO:0000256" key="8">
    <source>
        <dbReference type="ARBA" id="ARBA00048679"/>
    </source>
</evidence>
<feature type="region of interest" description="Disordered" evidence="10">
    <location>
        <begin position="1"/>
        <end position="99"/>
    </location>
</feature>
<dbReference type="SUPFAM" id="SSF103243">
    <property type="entry name" value="KA1-like"/>
    <property type="match status" value="1"/>
</dbReference>
<dbReference type="GO" id="GO:0005737">
    <property type="term" value="C:cytoplasm"/>
    <property type="evidence" value="ECO:0007669"/>
    <property type="project" value="TreeGrafter"/>
</dbReference>
<dbReference type="InterPro" id="IPR011009">
    <property type="entry name" value="Kinase-like_dom_sf"/>
</dbReference>
<dbReference type="SUPFAM" id="SSF56112">
    <property type="entry name" value="Protein kinase-like (PK-like)"/>
    <property type="match status" value="1"/>
</dbReference>
<feature type="binding site" evidence="9">
    <location>
        <position position="154"/>
    </location>
    <ligand>
        <name>ATP</name>
        <dbReference type="ChEBI" id="CHEBI:30616"/>
    </ligand>
</feature>
<feature type="compositionally biased region" description="Polar residues" evidence="10">
    <location>
        <begin position="1"/>
        <end position="23"/>
    </location>
</feature>
<evidence type="ECO:0000256" key="2">
    <source>
        <dbReference type="ARBA" id="ARBA00022527"/>
    </source>
</evidence>
<feature type="compositionally biased region" description="Polar residues" evidence="10">
    <location>
        <begin position="832"/>
        <end position="841"/>
    </location>
</feature>
<feature type="region of interest" description="Disordered" evidence="10">
    <location>
        <begin position="1017"/>
        <end position="1036"/>
    </location>
</feature>
<proteinExistence type="predicted"/>
<feature type="compositionally biased region" description="Low complexity" evidence="10">
    <location>
        <begin position="663"/>
        <end position="675"/>
    </location>
</feature>
<dbReference type="Gene3D" id="3.30.310.80">
    <property type="entry name" value="Kinase associated domain 1, KA1"/>
    <property type="match status" value="1"/>
</dbReference>
<evidence type="ECO:0000256" key="3">
    <source>
        <dbReference type="ARBA" id="ARBA00022679"/>
    </source>
</evidence>
<dbReference type="InterPro" id="IPR001772">
    <property type="entry name" value="KA1_dom"/>
</dbReference>
<dbReference type="GO" id="GO:0004674">
    <property type="term" value="F:protein serine/threonine kinase activity"/>
    <property type="evidence" value="ECO:0007669"/>
    <property type="project" value="UniProtKB-KW"/>
</dbReference>
<dbReference type="FunFam" id="3.30.200.20:FF:000003">
    <property type="entry name" value="Non-specific serine/threonine protein kinase"/>
    <property type="match status" value="1"/>
</dbReference>
<dbReference type="InterPro" id="IPR000719">
    <property type="entry name" value="Prot_kinase_dom"/>
</dbReference>
<organism evidence="13 14">
    <name type="scientific">Hebeloma cylindrosporum</name>
    <dbReference type="NCBI Taxonomy" id="76867"/>
    <lineage>
        <taxon>Eukaryota</taxon>
        <taxon>Fungi</taxon>
        <taxon>Dikarya</taxon>
        <taxon>Basidiomycota</taxon>
        <taxon>Agaricomycotina</taxon>
        <taxon>Agaricomycetes</taxon>
        <taxon>Agaricomycetidae</taxon>
        <taxon>Agaricales</taxon>
        <taxon>Agaricineae</taxon>
        <taxon>Hymenogastraceae</taxon>
        <taxon>Hebeloma</taxon>
    </lineage>
</organism>
<dbReference type="GO" id="GO:0035556">
    <property type="term" value="P:intracellular signal transduction"/>
    <property type="evidence" value="ECO:0007669"/>
    <property type="project" value="TreeGrafter"/>
</dbReference>
<evidence type="ECO:0000256" key="9">
    <source>
        <dbReference type="PROSITE-ProRule" id="PRU10141"/>
    </source>
</evidence>
<comment type="catalytic activity">
    <reaction evidence="7">
        <text>L-threonyl-[protein] + ATP = O-phospho-L-threonyl-[protein] + ADP + H(+)</text>
        <dbReference type="Rhea" id="RHEA:46608"/>
        <dbReference type="Rhea" id="RHEA-COMP:11060"/>
        <dbReference type="Rhea" id="RHEA-COMP:11605"/>
        <dbReference type="ChEBI" id="CHEBI:15378"/>
        <dbReference type="ChEBI" id="CHEBI:30013"/>
        <dbReference type="ChEBI" id="CHEBI:30616"/>
        <dbReference type="ChEBI" id="CHEBI:61977"/>
        <dbReference type="ChEBI" id="CHEBI:456216"/>
        <dbReference type="EC" id="2.7.11.1"/>
    </reaction>
</comment>
<keyword evidence="3" id="KW-0808">Transferase</keyword>
<dbReference type="PANTHER" id="PTHR24346:SF110">
    <property type="entry name" value="NON-SPECIFIC SERINE_THREONINE PROTEIN KINASE"/>
    <property type="match status" value="1"/>
</dbReference>
<dbReference type="InterPro" id="IPR008271">
    <property type="entry name" value="Ser/Thr_kinase_AS"/>
</dbReference>
<comment type="catalytic activity">
    <reaction evidence="8">
        <text>L-seryl-[protein] + ATP = O-phospho-L-seryl-[protein] + ADP + H(+)</text>
        <dbReference type="Rhea" id="RHEA:17989"/>
        <dbReference type="Rhea" id="RHEA-COMP:9863"/>
        <dbReference type="Rhea" id="RHEA-COMP:11604"/>
        <dbReference type="ChEBI" id="CHEBI:15378"/>
        <dbReference type="ChEBI" id="CHEBI:29999"/>
        <dbReference type="ChEBI" id="CHEBI:30616"/>
        <dbReference type="ChEBI" id="CHEBI:83421"/>
        <dbReference type="ChEBI" id="CHEBI:456216"/>
        <dbReference type="EC" id="2.7.11.1"/>
    </reaction>
</comment>
<feature type="compositionally biased region" description="Low complexity" evidence="10">
    <location>
        <begin position="70"/>
        <end position="87"/>
    </location>
</feature>
<keyword evidence="14" id="KW-1185">Reference proteome</keyword>
<dbReference type="OrthoDB" id="193931at2759"/>
<evidence type="ECO:0000256" key="4">
    <source>
        <dbReference type="ARBA" id="ARBA00022741"/>
    </source>
</evidence>
<dbReference type="Gene3D" id="1.10.510.10">
    <property type="entry name" value="Transferase(Phosphotransferase) domain 1"/>
    <property type="match status" value="1"/>
</dbReference>
<feature type="compositionally biased region" description="Basic and acidic residues" evidence="10">
    <location>
        <begin position="582"/>
        <end position="597"/>
    </location>
</feature>
<feature type="compositionally biased region" description="Polar residues" evidence="10">
    <location>
        <begin position="546"/>
        <end position="557"/>
    </location>
</feature>
<dbReference type="GO" id="GO:0106310">
    <property type="term" value="F:protein serine kinase activity"/>
    <property type="evidence" value="ECO:0007669"/>
    <property type="project" value="RHEA"/>
</dbReference>
<evidence type="ECO:0000259" key="12">
    <source>
        <dbReference type="PROSITE" id="PS50032"/>
    </source>
</evidence>
<gene>
    <name evidence="13" type="ORF">M413DRAFT_140936</name>
</gene>
<feature type="region of interest" description="Disordered" evidence="10">
    <location>
        <begin position="915"/>
        <end position="966"/>
    </location>
</feature>
<feature type="region of interest" description="Disordered" evidence="10">
    <location>
        <begin position="1152"/>
        <end position="1172"/>
    </location>
</feature>
<keyword evidence="5" id="KW-0418">Kinase</keyword>
<feature type="compositionally biased region" description="Low complexity" evidence="10">
    <location>
        <begin position="949"/>
        <end position="962"/>
    </location>
</feature>
<keyword evidence="4 9" id="KW-0547">Nucleotide-binding</keyword>
<evidence type="ECO:0000256" key="1">
    <source>
        <dbReference type="ARBA" id="ARBA00012513"/>
    </source>
</evidence>
<feature type="compositionally biased region" description="Polar residues" evidence="10">
    <location>
        <begin position="676"/>
        <end position="687"/>
    </location>
</feature>
<feature type="compositionally biased region" description="Low complexity" evidence="10">
    <location>
        <begin position="24"/>
        <end position="44"/>
    </location>
</feature>
<keyword evidence="2" id="KW-0723">Serine/threonine-protein kinase</keyword>
<feature type="region of interest" description="Disordered" evidence="10">
    <location>
        <begin position="433"/>
        <end position="872"/>
    </location>
</feature>
<keyword evidence="6 9" id="KW-0067">ATP-binding</keyword>
<feature type="compositionally biased region" description="Polar residues" evidence="10">
    <location>
        <begin position="456"/>
        <end position="466"/>
    </location>
</feature>
<dbReference type="SMART" id="SM00220">
    <property type="entry name" value="S_TKc"/>
    <property type="match status" value="1"/>
</dbReference>
<evidence type="ECO:0000256" key="7">
    <source>
        <dbReference type="ARBA" id="ARBA00047899"/>
    </source>
</evidence>
<evidence type="ECO:0000313" key="14">
    <source>
        <dbReference type="Proteomes" id="UP000053424"/>
    </source>
</evidence>
<evidence type="ECO:0000259" key="11">
    <source>
        <dbReference type="PROSITE" id="PS50011"/>
    </source>
</evidence>
<dbReference type="EMBL" id="KN831779">
    <property type="protein sequence ID" value="KIM41921.1"/>
    <property type="molecule type" value="Genomic_DNA"/>
</dbReference>
<dbReference type="Pfam" id="PF02149">
    <property type="entry name" value="KA1"/>
    <property type="match status" value="1"/>
</dbReference>
<evidence type="ECO:0000256" key="5">
    <source>
        <dbReference type="ARBA" id="ARBA00022777"/>
    </source>
</evidence>
<evidence type="ECO:0000313" key="13">
    <source>
        <dbReference type="EMBL" id="KIM41921.1"/>
    </source>
</evidence>
<reference evidence="14" key="2">
    <citation type="submission" date="2015-01" db="EMBL/GenBank/DDBJ databases">
        <title>Evolutionary Origins and Diversification of the Mycorrhizal Mutualists.</title>
        <authorList>
            <consortium name="DOE Joint Genome Institute"/>
            <consortium name="Mycorrhizal Genomics Consortium"/>
            <person name="Kohler A."/>
            <person name="Kuo A."/>
            <person name="Nagy L.G."/>
            <person name="Floudas D."/>
            <person name="Copeland A."/>
            <person name="Barry K.W."/>
            <person name="Cichocki N."/>
            <person name="Veneault-Fourrey C."/>
            <person name="LaButti K."/>
            <person name="Lindquist E.A."/>
            <person name="Lipzen A."/>
            <person name="Lundell T."/>
            <person name="Morin E."/>
            <person name="Murat C."/>
            <person name="Riley R."/>
            <person name="Ohm R."/>
            <person name="Sun H."/>
            <person name="Tunlid A."/>
            <person name="Henrissat B."/>
            <person name="Grigoriev I.V."/>
            <person name="Hibbett D.S."/>
            <person name="Martin F."/>
        </authorList>
    </citation>
    <scope>NUCLEOTIDE SEQUENCE [LARGE SCALE GENOMIC DNA]</scope>
    <source>
        <strain evidence="14">h7</strain>
    </source>
</reference>
<feature type="domain" description="Protein kinase" evidence="11">
    <location>
        <begin position="125"/>
        <end position="387"/>
    </location>
</feature>
<feature type="compositionally biased region" description="Basic and acidic residues" evidence="10">
    <location>
        <begin position="1023"/>
        <end position="1033"/>
    </location>
</feature>
<reference evidence="13 14" key="1">
    <citation type="submission" date="2014-04" db="EMBL/GenBank/DDBJ databases">
        <authorList>
            <consortium name="DOE Joint Genome Institute"/>
            <person name="Kuo A."/>
            <person name="Gay G."/>
            <person name="Dore J."/>
            <person name="Kohler A."/>
            <person name="Nagy L.G."/>
            <person name="Floudas D."/>
            <person name="Copeland A."/>
            <person name="Barry K.W."/>
            <person name="Cichocki N."/>
            <person name="Veneault-Fourrey C."/>
            <person name="LaButti K."/>
            <person name="Lindquist E.A."/>
            <person name="Lipzen A."/>
            <person name="Lundell T."/>
            <person name="Morin E."/>
            <person name="Murat C."/>
            <person name="Sun H."/>
            <person name="Tunlid A."/>
            <person name="Henrissat B."/>
            <person name="Grigoriev I.V."/>
            <person name="Hibbett D.S."/>
            <person name="Martin F."/>
            <person name="Nordberg H.P."/>
            <person name="Cantor M.N."/>
            <person name="Hua S.X."/>
        </authorList>
    </citation>
    <scope>NUCLEOTIDE SEQUENCE [LARGE SCALE GENOMIC DNA]</scope>
    <source>
        <strain evidence="14">h7</strain>
    </source>
</reference>
<sequence>MASVSTAHPSGSLQIPSVGSTPGSSRNYSQASPSSQSGASTSRPISVAAHGPTSQNPPPSSSASRRQRASHSVVSPTSSSQQQGTSNSHHDDTTTPPYADVYSHSAAVAYAAAHPRRTIPKFGPYLLLQTLGEGEFGKVKLGLHSQWGEEVAVKLIRRGNVDTTVRMSKVEREIEVLKTLKHPNIVRLYDVIETDKYIGIILEYASGGELFDHILAHRYLREKDAAKLFSQLISGVWYIHQKKIVHRDLKLENLLLDRHRNVIITDFGFANRFEHRSDDLMQTSCGSPCYAAPELVISEGLYVGSAVDIWSCGVILYAMLAGYLPFDDDPANPDGDNINLLYKYIVSTPLSFPDYISMEARDLLSMMLVPDPARRTTLHGVMRHPWLSVYHQTRTDGIPNAFGKTVDDLERQALDQHQQRRLAYQRQMRANAVANGAAPSPSRTQSHRPDHGTAPPSASRSRSTQPEYLYDSSVDQSMMSPAPAGLTTPTQNGAPKRNYGSPAALGLSEDDPFAGPGGSVAPNTAAPVGGSSSSSKPRTSDDASRVPSSTLSPNATSPKGHKPNNSGGGGGFRHTIQVEYDDPSKTRRSEDKRRDRAGSQGQSNAQQQPPQLPTQHSPQQNGVSVPTAPNTPAKERRPSQSGAKPLPPSPPRAMANTPSAYRPSSTPKSATTSPSNNLTPNGKQPTSEGLVVNVSSPPPTPSVATPSEQDKDSGSQNSSSSRKNGHKKGKSSLDRIGLGKIFGSGFGGSNNANANLTPSPTLNGGDVNALSTPDGLATPTPSDGRGSASATSVLLSPAATEKEPSGKKSRRNTLTVMVEPFTRSVRNRKGKTTSTPLTSDGASAANAKHPKPALTESPQSKSNLLPPTLTTTPVVDPTFSPGQEFGAGVDANGMQASTNKARKVMQWFRTKSKGRDSIGFGAEEDSEVPSSSKEKAGTPTQSKYRRGFSASSSTVNNPTTTSLGLNEAGMAPVKVVVTTPNSAAPVPHRATGHPQRSASSATEASSSFVARFRNSVTVGGSSNHREREADKSHPYGQLRIHHGAVDQMMITTKAPPEVMAHVKKILEGMGVESQLESEFKFRCIRAKRKKGAMGHSAGANASTATTSGSGLAAVTLVGTAASNGVDKRGLPLPSPSAFAGTSGMLRGLLMRRQSSQVSTHGPASSQPSLAFDDETSVVVSEPLVMQEAAYGDPSQDAGDEVRFSAELTRLDRLNDTYSLDIRRLKGNLRSYKFLYDTLRDRADLSATQV</sequence>
<dbReference type="FunFam" id="1.10.510.10:FF:000636">
    <property type="entry name" value="Non-specific serine/threonine protein kinase"/>
    <property type="match status" value="1"/>
</dbReference>
<dbReference type="Pfam" id="PF00069">
    <property type="entry name" value="Pkinase"/>
    <property type="match status" value="1"/>
</dbReference>
<protein>
    <recommendedName>
        <fullName evidence="1">non-specific serine/threonine protein kinase</fullName>
        <ecNumber evidence="1">2.7.11.1</ecNumber>
    </recommendedName>
</protein>
<feature type="region of interest" description="Disordered" evidence="10">
    <location>
        <begin position="982"/>
        <end position="1006"/>
    </location>
</feature>
<dbReference type="AlphaFoldDB" id="A0A0C3CE71"/>
<feature type="compositionally biased region" description="Low complexity" evidence="10">
    <location>
        <begin position="598"/>
        <end position="609"/>
    </location>
</feature>
<dbReference type="InterPro" id="IPR028375">
    <property type="entry name" value="KA1/Ssp2_C"/>
</dbReference>